<sequence length="77" mass="9102">MVYNWQMPSHKRSGLDDMTLLSSVTESAIMENMKKRYMDDWIFTYIGQVLISVNPFKPMSYFTQKEIDMYQGAVSYL</sequence>
<gene>
    <name evidence="8" type="primary">MYO1E</name>
</gene>
<proteinExistence type="evidence at transcript level"/>
<dbReference type="SUPFAM" id="SSF52540">
    <property type="entry name" value="P-loop containing nucleoside triphosphate hydrolases"/>
    <property type="match status" value="1"/>
</dbReference>
<dbReference type="PANTHER" id="PTHR13140:SF729">
    <property type="entry name" value="UNCONVENTIONAL MYOSIN-IE"/>
    <property type="match status" value="1"/>
</dbReference>
<dbReference type="PROSITE" id="PS51456">
    <property type="entry name" value="MYOSIN_MOTOR"/>
    <property type="match status" value="1"/>
</dbReference>
<dbReference type="GO" id="GO:0006897">
    <property type="term" value="P:endocytosis"/>
    <property type="evidence" value="ECO:0007669"/>
    <property type="project" value="TreeGrafter"/>
</dbReference>
<dbReference type="InterPro" id="IPR027417">
    <property type="entry name" value="P-loop_NTPase"/>
</dbReference>
<evidence type="ECO:0000256" key="6">
    <source>
        <dbReference type="PROSITE-ProRule" id="PRU00782"/>
    </source>
</evidence>
<evidence type="ECO:0000256" key="3">
    <source>
        <dbReference type="ARBA" id="ARBA00023123"/>
    </source>
</evidence>
<accession>C1BQ56</accession>
<name>C1BQ56_CALRO</name>
<dbReference type="InterPro" id="IPR001609">
    <property type="entry name" value="Myosin_head_motor_dom-like"/>
</dbReference>
<keyword evidence="5 6" id="KW-0009">Actin-binding</keyword>
<comment type="similarity">
    <text evidence="6">Belongs to the TRAFAC class myosin-kinesin ATPase superfamily. Myosin family.</text>
</comment>
<dbReference type="GO" id="GO:0005902">
    <property type="term" value="C:microvillus"/>
    <property type="evidence" value="ECO:0007669"/>
    <property type="project" value="TreeGrafter"/>
</dbReference>
<keyword evidence="1" id="KW-0547">Nucleotide-binding</keyword>
<dbReference type="GO" id="GO:0005886">
    <property type="term" value="C:plasma membrane"/>
    <property type="evidence" value="ECO:0007669"/>
    <property type="project" value="TreeGrafter"/>
</dbReference>
<evidence type="ECO:0000259" key="7">
    <source>
        <dbReference type="PROSITE" id="PS51456"/>
    </source>
</evidence>
<comment type="caution">
    <text evidence="6">Lacks conserved residue(s) required for the propagation of feature annotation.</text>
</comment>
<dbReference type="InterPro" id="IPR036961">
    <property type="entry name" value="Kinesin_motor_dom_sf"/>
</dbReference>
<evidence type="ECO:0000313" key="8">
    <source>
        <dbReference type="EMBL" id="ACO11159.1"/>
    </source>
</evidence>
<evidence type="ECO:0000256" key="4">
    <source>
        <dbReference type="ARBA" id="ARBA00023175"/>
    </source>
</evidence>
<dbReference type="EMBL" id="BT076735">
    <property type="protein sequence ID" value="ACO11159.1"/>
    <property type="molecule type" value="mRNA"/>
</dbReference>
<dbReference type="GO" id="GO:0051015">
    <property type="term" value="F:actin filament binding"/>
    <property type="evidence" value="ECO:0007669"/>
    <property type="project" value="TreeGrafter"/>
</dbReference>
<dbReference type="PANTHER" id="PTHR13140">
    <property type="entry name" value="MYOSIN"/>
    <property type="match status" value="1"/>
</dbReference>
<dbReference type="GO" id="GO:0000146">
    <property type="term" value="F:microfilament motor activity"/>
    <property type="evidence" value="ECO:0007669"/>
    <property type="project" value="TreeGrafter"/>
</dbReference>
<feature type="domain" description="Myosin motor" evidence="7">
    <location>
        <begin position="13"/>
        <end position="77"/>
    </location>
</feature>
<protein>
    <submittedName>
        <fullName evidence="8">Myosin-Ie</fullName>
    </submittedName>
</protein>
<keyword evidence="3 6" id="KW-0518">Myosin</keyword>
<dbReference type="AlphaFoldDB" id="C1BQ56"/>
<evidence type="ECO:0000256" key="5">
    <source>
        <dbReference type="ARBA" id="ARBA00023203"/>
    </source>
</evidence>
<dbReference type="Gene3D" id="3.40.850.10">
    <property type="entry name" value="Kinesin motor domain"/>
    <property type="match status" value="1"/>
</dbReference>
<keyword evidence="2" id="KW-0067">ATP-binding</keyword>
<dbReference type="Pfam" id="PF00063">
    <property type="entry name" value="Myosin_head"/>
    <property type="match status" value="1"/>
</dbReference>
<organism evidence="8">
    <name type="scientific">Caligus rogercresseyi</name>
    <name type="common">Sea louse</name>
    <dbReference type="NCBI Taxonomy" id="217165"/>
    <lineage>
        <taxon>Eukaryota</taxon>
        <taxon>Metazoa</taxon>
        <taxon>Ecdysozoa</taxon>
        <taxon>Arthropoda</taxon>
        <taxon>Crustacea</taxon>
        <taxon>Multicrustacea</taxon>
        <taxon>Hexanauplia</taxon>
        <taxon>Copepoda</taxon>
        <taxon>Siphonostomatoida</taxon>
        <taxon>Caligidae</taxon>
        <taxon>Caligus</taxon>
    </lineage>
</organism>
<dbReference type="GO" id="GO:0005524">
    <property type="term" value="F:ATP binding"/>
    <property type="evidence" value="ECO:0007669"/>
    <property type="project" value="UniProtKB-KW"/>
</dbReference>
<reference evidence="8" key="1">
    <citation type="submission" date="2009-03" db="EMBL/GenBank/DDBJ databases">
        <title>Caligus rogercresseyi ESTs and full-length cDNAs.</title>
        <authorList>
            <person name="Yasuike M."/>
            <person name="von Schalburg K."/>
            <person name="Cooper G."/>
            <person name="Leong J."/>
            <person name="Jones S.R.M."/>
            <person name="Koop B.F."/>
        </authorList>
    </citation>
    <scope>NUCLEOTIDE SEQUENCE</scope>
    <source>
        <tissue evidence="8">Whole tissue</tissue>
    </source>
</reference>
<dbReference type="GO" id="GO:0007015">
    <property type="term" value="P:actin filament organization"/>
    <property type="evidence" value="ECO:0007669"/>
    <property type="project" value="TreeGrafter"/>
</dbReference>
<evidence type="ECO:0000256" key="1">
    <source>
        <dbReference type="ARBA" id="ARBA00022741"/>
    </source>
</evidence>
<dbReference type="GO" id="GO:0005737">
    <property type="term" value="C:cytoplasm"/>
    <property type="evidence" value="ECO:0007669"/>
    <property type="project" value="TreeGrafter"/>
</dbReference>
<dbReference type="GO" id="GO:0016459">
    <property type="term" value="C:myosin complex"/>
    <property type="evidence" value="ECO:0007669"/>
    <property type="project" value="UniProtKB-KW"/>
</dbReference>
<keyword evidence="4" id="KW-0505">Motor protein</keyword>
<evidence type="ECO:0000256" key="2">
    <source>
        <dbReference type="ARBA" id="ARBA00022840"/>
    </source>
</evidence>